<evidence type="ECO:0000313" key="2">
    <source>
        <dbReference type="EMBL" id="KAK9092985.1"/>
    </source>
</evidence>
<evidence type="ECO:0000313" key="3">
    <source>
        <dbReference type="Proteomes" id="UP001420932"/>
    </source>
</evidence>
<accession>A0AAP0HRN6</accession>
<organism evidence="2 3">
    <name type="scientific">Stephania yunnanensis</name>
    <dbReference type="NCBI Taxonomy" id="152371"/>
    <lineage>
        <taxon>Eukaryota</taxon>
        <taxon>Viridiplantae</taxon>
        <taxon>Streptophyta</taxon>
        <taxon>Embryophyta</taxon>
        <taxon>Tracheophyta</taxon>
        <taxon>Spermatophyta</taxon>
        <taxon>Magnoliopsida</taxon>
        <taxon>Ranunculales</taxon>
        <taxon>Menispermaceae</taxon>
        <taxon>Menispermoideae</taxon>
        <taxon>Cissampelideae</taxon>
        <taxon>Stephania</taxon>
    </lineage>
</organism>
<keyword evidence="1" id="KW-1133">Transmembrane helix</keyword>
<name>A0AAP0HRN6_9MAGN</name>
<sequence>MPPYVLTDPASREFLPGVPSCLSAFVLIFPFAPSAMFLATFGGPVGALPTHEKCAHRLLQENEWDELKVMVLRDVTKTAWYHGHVGIHLLEEMVRHADMDMDDWEAMIGYNVMTTVRRHKSGMDESHVTIRGYNVMSTDHPDGHV</sequence>
<reference evidence="2 3" key="1">
    <citation type="submission" date="2024-01" db="EMBL/GenBank/DDBJ databases">
        <title>Genome assemblies of Stephania.</title>
        <authorList>
            <person name="Yang L."/>
        </authorList>
    </citation>
    <scope>NUCLEOTIDE SEQUENCE [LARGE SCALE GENOMIC DNA]</scope>
    <source>
        <strain evidence="2">YNDBR</strain>
        <tissue evidence="2">Leaf</tissue>
    </source>
</reference>
<keyword evidence="3" id="KW-1185">Reference proteome</keyword>
<proteinExistence type="predicted"/>
<keyword evidence="1" id="KW-0472">Membrane</keyword>
<keyword evidence="1" id="KW-0812">Transmembrane</keyword>
<feature type="transmembrane region" description="Helical" evidence="1">
    <location>
        <begin position="22"/>
        <end position="48"/>
    </location>
</feature>
<evidence type="ECO:0000256" key="1">
    <source>
        <dbReference type="SAM" id="Phobius"/>
    </source>
</evidence>
<comment type="caution">
    <text evidence="2">The sequence shown here is derived from an EMBL/GenBank/DDBJ whole genome shotgun (WGS) entry which is preliminary data.</text>
</comment>
<gene>
    <name evidence="2" type="ORF">Syun_027896</name>
</gene>
<dbReference type="EMBL" id="JBBNAF010000012">
    <property type="protein sequence ID" value="KAK9092985.1"/>
    <property type="molecule type" value="Genomic_DNA"/>
</dbReference>
<protein>
    <submittedName>
        <fullName evidence="2">Uncharacterized protein</fullName>
    </submittedName>
</protein>
<dbReference type="Proteomes" id="UP001420932">
    <property type="component" value="Unassembled WGS sequence"/>
</dbReference>
<dbReference type="AlphaFoldDB" id="A0AAP0HRN6"/>